<dbReference type="GO" id="GO:0018773">
    <property type="term" value="F:acetylpyruvate hydrolase activity"/>
    <property type="evidence" value="ECO:0007669"/>
    <property type="project" value="TreeGrafter"/>
</dbReference>
<keyword evidence="1" id="KW-0479">Metal-binding</keyword>
<organism evidence="3 4">
    <name type="scientific">Paracoccus yeei</name>
    <dbReference type="NCBI Taxonomy" id="147645"/>
    <lineage>
        <taxon>Bacteria</taxon>
        <taxon>Pseudomonadati</taxon>
        <taxon>Pseudomonadota</taxon>
        <taxon>Alphaproteobacteria</taxon>
        <taxon>Rhodobacterales</taxon>
        <taxon>Paracoccaceae</taxon>
        <taxon>Paracoccus</taxon>
    </lineage>
</organism>
<reference evidence="3" key="1">
    <citation type="submission" date="2017-12" db="EMBL/GenBank/DDBJ databases">
        <title>FDA dAtabase for Regulatory Grade micrObial Sequences (FDA-ARGOS): Supporting development and validation of Infectious Disease Dx tests.</title>
        <authorList>
            <person name="Campos J."/>
            <person name="Goldberg B."/>
            <person name="Tallon L."/>
            <person name="Sadzewicz L."/>
            <person name="Sengamalay N."/>
            <person name="Ott S."/>
            <person name="Godinez A."/>
            <person name="Nagaraj S."/>
            <person name="Vyas G."/>
            <person name="Aluvathingal J."/>
            <person name="Nadendla S."/>
            <person name="Geyer C."/>
            <person name="Nandy P."/>
            <person name="Hobson J."/>
            <person name="Sichtig H."/>
        </authorList>
    </citation>
    <scope>NUCLEOTIDE SEQUENCE</scope>
    <source>
        <strain evidence="3">FDAARGOS_252</strain>
    </source>
</reference>
<dbReference type="KEGG" id="pye:A6J80_08460"/>
<dbReference type="SUPFAM" id="SSF56529">
    <property type="entry name" value="FAH"/>
    <property type="match status" value="1"/>
</dbReference>
<gene>
    <name evidence="3" type="ORF">A6J80_08460</name>
</gene>
<dbReference type="InterPro" id="IPR011234">
    <property type="entry name" value="Fumarylacetoacetase-like_C"/>
</dbReference>
<dbReference type="AlphaFoldDB" id="A0A1V0GRI5"/>
<dbReference type="STRING" id="147645.A6J80_08460"/>
<dbReference type="InterPro" id="IPR036663">
    <property type="entry name" value="Fumarylacetoacetase_C_sf"/>
</dbReference>
<evidence type="ECO:0000313" key="3">
    <source>
        <dbReference type="EMBL" id="ARC36410.1"/>
    </source>
</evidence>
<dbReference type="Proteomes" id="UP000191257">
    <property type="component" value="Chromosome"/>
</dbReference>
<dbReference type="Gene3D" id="3.90.850.10">
    <property type="entry name" value="Fumarylacetoacetase-like, C-terminal domain"/>
    <property type="match status" value="1"/>
</dbReference>
<keyword evidence="4" id="KW-1185">Reference proteome</keyword>
<dbReference type="eggNOG" id="COG0179">
    <property type="taxonomic scope" value="Bacteria"/>
</dbReference>
<protein>
    <submittedName>
        <fullName evidence="3">FAA hydrolase family protein</fullName>
    </submittedName>
</protein>
<evidence type="ECO:0000313" key="4">
    <source>
        <dbReference type="Proteomes" id="UP000191257"/>
    </source>
</evidence>
<evidence type="ECO:0000259" key="2">
    <source>
        <dbReference type="Pfam" id="PF01557"/>
    </source>
</evidence>
<keyword evidence="3" id="KW-0378">Hydrolase</keyword>
<sequence>MSEFVLPPPPQATLPVAGRTGLFPVNRIFCVGRNYAAHAAEMGNEVDREAPFYFIKSPASLAQSGAALPYAPGTADLHHEIEMVVAIGAPGFQVSVEQAPALVWGHGTGLDMTRRDLQGAAKAKQRPWDLGKDFEGSAVISALTPGPLPRPDAAIRLMVNGQTRQDATLAEMVWPVDALIADLSRFYHLQPGDLIMTGTPAGVGPVAPGDRLEGRVEGLEPVRLTIAPAERP</sequence>
<dbReference type="PANTHER" id="PTHR11820:SF90">
    <property type="entry name" value="FLUTATHIONE S-TRANSFERASE"/>
    <property type="match status" value="1"/>
</dbReference>
<dbReference type="EMBL" id="CP020442">
    <property type="protein sequence ID" value="ARC36410.1"/>
    <property type="molecule type" value="Genomic_DNA"/>
</dbReference>
<feature type="domain" description="Fumarylacetoacetase-like C-terminal" evidence="2">
    <location>
        <begin position="28"/>
        <end position="226"/>
    </location>
</feature>
<evidence type="ECO:0000256" key="1">
    <source>
        <dbReference type="ARBA" id="ARBA00022723"/>
    </source>
</evidence>
<proteinExistence type="predicted"/>
<name>A0A1V0GRI5_9RHOB</name>
<dbReference type="GO" id="GO:0046872">
    <property type="term" value="F:metal ion binding"/>
    <property type="evidence" value="ECO:0007669"/>
    <property type="project" value="UniProtKB-KW"/>
</dbReference>
<dbReference type="Pfam" id="PF01557">
    <property type="entry name" value="FAA_hydrolase"/>
    <property type="match status" value="1"/>
</dbReference>
<accession>A0A1V0GRI5</accession>
<dbReference type="RefSeq" id="WP_080621127.1">
    <property type="nucleotide sequence ID" value="NZ_CAWMZI010000001.1"/>
</dbReference>
<dbReference type="PANTHER" id="PTHR11820">
    <property type="entry name" value="ACYLPYRUVASE"/>
    <property type="match status" value="1"/>
</dbReference>